<accession>A0A6A6YW76</accession>
<reference evidence="5" key="2">
    <citation type="submission" date="2020-04" db="EMBL/GenBank/DDBJ databases">
        <authorList>
            <consortium name="NCBI Genome Project"/>
        </authorList>
    </citation>
    <scope>NUCLEOTIDE SEQUENCE</scope>
    <source>
        <strain evidence="5">CBS 304.34</strain>
    </source>
</reference>
<dbReference type="Proteomes" id="UP000504636">
    <property type="component" value="Unplaced"/>
</dbReference>
<evidence type="ECO:0000313" key="5">
    <source>
        <dbReference type="RefSeq" id="XP_033579772.1"/>
    </source>
</evidence>
<evidence type="ECO:0000259" key="2">
    <source>
        <dbReference type="PROSITE" id="PS51184"/>
    </source>
</evidence>
<dbReference type="InterPro" id="IPR003347">
    <property type="entry name" value="JmjC_dom"/>
</dbReference>
<dbReference type="OrthoDB" id="3860121at2759"/>
<organism evidence="3">
    <name type="scientific">Mytilinidion resinicola</name>
    <dbReference type="NCBI Taxonomy" id="574789"/>
    <lineage>
        <taxon>Eukaryota</taxon>
        <taxon>Fungi</taxon>
        <taxon>Dikarya</taxon>
        <taxon>Ascomycota</taxon>
        <taxon>Pezizomycotina</taxon>
        <taxon>Dothideomycetes</taxon>
        <taxon>Pleosporomycetidae</taxon>
        <taxon>Mytilinidiales</taxon>
        <taxon>Mytilinidiaceae</taxon>
        <taxon>Mytilinidion</taxon>
    </lineage>
</organism>
<dbReference type="SUPFAM" id="SSF51197">
    <property type="entry name" value="Clavaminate synthase-like"/>
    <property type="match status" value="1"/>
</dbReference>
<keyword evidence="4" id="KW-1185">Reference proteome</keyword>
<proteinExistence type="predicted"/>
<protein>
    <recommendedName>
        <fullName evidence="2">JmjC domain-containing protein</fullName>
    </recommendedName>
</protein>
<evidence type="ECO:0000313" key="3">
    <source>
        <dbReference type="EMBL" id="KAF2812808.1"/>
    </source>
</evidence>
<reference evidence="3 5" key="1">
    <citation type="journal article" date="2020" name="Stud. Mycol.">
        <title>101 Dothideomycetes genomes: a test case for predicting lifestyles and emergence of pathogens.</title>
        <authorList>
            <person name="Haridas S."/>
            <person name="Albert R."/>
            <person name="Binder M."/>
            <person name="Bloem J."/>
            <person name="Labutti K."/>
            <person name="Salamov A."/>
            <person name="Andreopoulos B."/>
            <person name="Baker S."/>
            <person name="Barry K."/>
            <person name="Bills G."/>
            <person name="Bluhm B."/>
            <person name="Cannon C."/>
            <person name="Castanera R."/>
            <person name="Culley D."/>
            <person name="Daum C."/>
            <person name="Ezra D."/>
            <person name="Gonzalez J."/>
            <person name="Henrissat B."/>
            <person name="Kuo A."/>
            <person name="Liang C."/>
            <person name="Lipzen A."/>
            <person name="Lutzoni F."/>
            <person name="Magnuson J."/>
            <person name="Mondo S."/>
            <person name="Nolan M."/>
            <person name="Ohm R."/>
            <person name="Pangilinan J."/>
            <person name="Park H.-J."/>
            <person name="Ramirez L."/>
            <person name="Alfaro M."/>
            <person name="Sun H."/>
            <person name="Tritt A."/>
            <person name="Yoshinaga Y."/>
            <person name="Zwiers L.-H."/>
            <person name="Turgeon B."/>
            <person name="Goodwin S."/>
            <person name="Spatafora J."/>
            <person name="Crous P."/>
            <person name="Grigoriev I."/>
        </authorList>
    </citation>
    <scope>NUCLEOTIDE SEQUENCE</scope>
    <source>
        <strain evidence="3 5">CBS 304.34</strain>
    </source>
</reference>
<dbReference type="EMBL" id="MU003696">
    <property type="protein sequence ID" value="KAF2812808.1"/>
    <property type="molecule type" value="Genomic_DNA"/>
</dbReference>
<gene>
    <name evidence="3 5" type="ORF">BDZ99DRAFT_568134</name>
</gene>
<dbReference type="AlphaFoldDB" id="A0A6A6YW76"/>
<dbReference type="RefSeq" id="XP_033579772.1">
    <property type="nucleotide sequence ID" value="XM_033727755.1"/>
</dbReference>
<dbReference type="Gene3D" id="2.60.120.650">
    <property type="entry name" value="Cupin"/>
    <property type="match status" value="1"/>
</dbReference>
<feature type="domain" description="JmjC" evidence="2">
    <location>
        <begin position="240"/>
        <end position="379"/>
    </location>
</feature>
<dbReference type="GeneID" id="54468648"/>
<feature type="region of interest" description="Disordered" evidence="1">
    <location>
        <begin position="1"/>
        <end position="27"/>
    </location>
</feature>
<sequence length="467" mass="52680">MPPAKRSEAEKRERKTAQQRAYRKTAQERVHQNKKVDIFRYILPNAIRKTAVRKNITHDKVQDYHFRDQALQQLRQLLNSSRDTWGLFTASTVQGILNIAVAPTTNLDPRVSIDQAQALFLTTIRASEVLRSHPAIKVPIFGLGQQDFSWSARSRPISQLLAKYSVDDVVDVNIASLSRTGVSYSRKTIGEVQSRFKGNKDHNDGWNVLDLKNPLPNTYGICPKFLQNDNCDLLNRIKTAVLNPGWAGRIITKSKQKNEFREVEGWILLAEPGAYTGPHMDAYATETFINCNEGEIGIGWLDRPTDEQLESWAKDPSSYRGGTWCFAVLRAGMTVWFPAGFVHSVFRLSGDGRQTMGIGGHILRCFAIARWAKILALQLAYPNSTNEKVTKTAFTYLLVVLRLVRDAGAQGRLEEFGGEKNVAEFRQNAQDCHDILKRKYPRMNLEQLQKALGCLHARVEGDGLSLL</sequence>
<name>A0A6A6YW76_9PEZI</name>
<dbReference type="PROSITE" id="PS51184">
    <property type="entry name" value="JMJC"/>
    <property type="match status" value="1"/>
</dbReference>
<feature type="compositionally biased region" description="Basic and acidic residues" evidence="1">
    <location>
        <begin position="1"/>
        <end position="16"/>
    </location>
</feature>
<evidence type="ECO:0000256" key="1">
    <source>
        <dbReference type="SAM" id="MobiDB-lite"/>
    </source>
</evidence>
<evidence type="ECO:0000313" key="4">
    <source>
        <dbReference type="Proteomes" id="UP000504636"/>
    </source>
</evidence>
<reference evidence="5" key="3">
    <citation type="submission" date="2025-04" db="UniProtKB">
        <authorList>
            <consortium name="RefSeq"/>
        </authorList>
    </citation>
    <scope>IDENTIFICATION</scope>
    <source>
        <strain evidence="5">CBS 304.34</strain>
    </source>
</reference>